<evidence type="ECO:0000313" key="5">
    <source>
        <dbReference type="Proteomes" id="UP000677668"/>
    </source>
</evidence>
<keyword evidence="3" id="KW-0812">Transmembrane</keyword>
<dbReference type="PANTHER" id="PTHR40278">
    <property type="entry name" value="DNA UTILIZATION PROTEIN HOFN"/>
    <property type="match status" value="1"/>
</dbReference>
<feature type="transmembrane region" description="Helical" evidence="3">
    <location>
        <begin position="25"/>
        <end position="45"/>
    </location>
</feature>
<evidence type="ECO:0000256" key="2">
    <source>
        <dbReference type="SAM" id="MobiDB-lite"/>
    </source>
</evidence>
<evidence type="ECO:0000313" key="4">
    <source>
        <dbReference type="EMBL" id="QUV93231.1"/>
    </source>
</evidence>
<organism evidence="4 5">
    <name type="scientific">Chloracidobacterium sp. N</name>
    <dbReference type="NCBI Taxonomy" id="2821540"/>
    <lineage>
        <taxon>Bacteria</taxon>
        <taxon>Pseudomonadati</taxon>
        <taxon>Acidobacteriota</taxon>
        <taxon>Terriglobia</taxon>
        <taxon>Terriglobales</taxon>
        <taxon>Acidobacteriaceae</taxon>
        <taxon>Chloracidobacterium</taxon>
        <taxon>Chloracidobacterium aggregatum</taxon>
    </lineage>
</organism>
<feature type="coiled-coil region" evidence="1">
    <location>
        <begin position="50"/>
        <end position="98"/>
    </location>
</feature>
<dbReference type="RefSeq" id="WP_211421629.1">
    <property type="nucleotide sequence ID" value="NZ_CP072642.1"/>
</dbReference>
<feature type="compositionally biased region" description="Low complexity" evidence="2">
    <location>
        <begin position="208"/>
        <end position="218"/>
    </location>
</feature>
<protein>
    <recommendedName>
        <fullName evidence="6">Tfp pilus assembly protein PilN</fullName>
    </recommendedName>
</protein>
<dbReference type="EMBL" id="CP072642">
    <property type="protein sequence ID" value="QUV93231.1"/>
    <property type="molecule type" value="Genomic_DNA"/>
</dbReference>
<keyword evidence="5" id="KW-1185">Reference proteome</keyword>
<name>A0ABX8B157_9BACT</name>
<evidence type="ECO:0000256" key="1">
    <source>
        <dbReference type="SAM" id="Coils"/>
    </source>
</evidence>
<dbReference type="PANTHER" id="PTHR40278:SF1">
    <property type="entry name" value="DNA UTILIZATION PROTEIN HOFN"/>
    <property type="match status" value="1"/>
</dbReference>
<keyword evidence="1" id="KW-0175">Coiled coil</keyword>
<keyword evidence="3" id="KW-0472">Membrane</keyword>
<gene>
    <name evidence="4" type="ORF">J8C05_07550</name>
</gene>
<evidence type="ECO:0008006" key="6">
    <source>
        <dbReference type="Google" id="ProtNLM"/>
    </source>
</evidence>
<feature type="region of interest" description="Disordered" evidence="2">
    <location>
        <begin position="199"/>
        <end position="218"/>
    </location>
</feature>
<accession>A0ABX8B157</accession>
<reference evidence="4 5" key="1">
    <citation type="submission" date="2021-03" db="EMBL/GenBank/DDBJ databases">
        <title>Genomic and phenotypic characterization of Chloracidobacterium isolates provides evidence for multiple species.</title>
        <authorList>
            <person name="Saini M.K."/>
            <person name="Costas A.M.G."/>
            <person name="Tank M."/>
            <person name="Bryant D.A."/>
        </authorList>
    </citation>
    <scope>NUCLEOTIDE SEQUENCE [LARGE SCALE GENOMIC DNA]</scope>
    <source>
        <strain evidence="4 5">N</strain>
    </source>
</reference>
<proteinExistence type="predicted"/>
<dbReference type="InterPro" id="IPR052534">
    <property type="entry name" value="Extracell_DNA_Util/SecSys_Comp"/>
</dbReference>
<dbReference type="Proteomes" id="UP000677668">
    <property type="component" value="Chromosome 1"/>
</dbReference>
<evidence type="ECO:0000256" key="3">
    <source>
        <dbReference type="SAM" id="Phobius"/>
    </source>
</evidence>
<sequence length="218" mass="24082">MPKINLATSAVSEPTPTIAPAPVRGVAQIILVIIALVVVLGFYLGDSVYSNDLARKAKEHLEQAKKQKAELEQVKKERDEYEKKKKLLETRLEIIKKLDAERRGPVGVMSQVNARIPAGVRLERISLRGNSVTIEGVVDRAEKDREKKNRDIITEFAQQLELRSNGLFTNVNPTFQETGQTLPDATEQQSLKFTIVCDYNPPQPAAPPGSAQAAQTGK</sequence>
<keyword evidence="3" id="KW-1133">Transmembrane helix</keyword>